<proteinExistence type="inferred from homology"/>
<name>A0A6J7JEB7_9ZZZZ</name>
<dbReference type="InterPro" id="IPR036291">
    <property type="entry name" value="NAD(P)-bd_dom_sf"/>
</dbReference>
<reference evidence="5" key="1">
    <citation type="submission" date="2020-05" db="EMBL/GenBank/DDBJ databases">
        <authorList>
            <person name="Chiriac C."/>
            <person name="Salcher M."/>
            <person name="Ghai R."/>
            <person name="Kavagutti S V."/>
        </authorList>
    </citation>
    <scope>NUCLEOTIDE SEQUENCE</scope>
</reference>
<dbReference type="PRINTS" id="PR00081">
    <property type="entry name" value="GDHRDH"/>
</dbReference>
<comment type="similarity">
    <text evidence="1">Belongs to the short-chain dehydrogenases/reductases (SDR) family.</text>
</comment>
<dbReference type="CDD" id="cd05327">
    <property type="entry name" value="retinol-DH_like_SDR_c_like"/>
    <property type="match status" value="1"/>
</dbReference>
<evidence type="ECO:0000313" key="4">
    <source>
        <dbReference type="EMBL" id="CAB4323740.1"/>
    </source>
</evidence>
<dbReference type="GO" id="GO:0016491">
    <property type="term" value="F:oxidoreductase activity"/>
    <property type="evidence" value="ECO:0007669"/>
    <property type="project" value="UniProtKB-KW"/>
</dbReference>
<dbReference type="PANTHER" id="PTHR24320">
    <property type="entry name" value="RETINOL DEHYDROGENASE"/>
    <property type="match status" value="1"/>
</dbReference>
<evidence type="ECO:0000256" key="2">
    <source>
        <dbReference type="ARBA" id="ARBA00023002"/>
    </source>
</evidence>
<organism evidence="5">
    <name type="scientific">freshwater metagenome</name>
    <dbReference type="NCBI Taxonomy" id="449393"/>
    <lineage>
        <taxon>unclassified sequences</taxon>
        <taxon>metagenomes</taxon>
        <taxon>ecological metagenomes</taxon>
    </lineage>
</organism>
<dbReference type="EMBL" id="CAFBNC010000068">
    <property type="protein sequence ID" value="CAB4941665.1"/>
    <property type="molecule type" value="Genomic_DNA"/>
</dbReference>
<dbReference type="SUPFAM" id="SSF51735">
    <property type="entry name" value="NAD(P)-binding Rossmann-fold domains"/>
    <property type="match status" value="1"/>
</dbReference>
<sequence length="323" mass="34209">MSNTEQKTTTEVLEGVDLTGEVILITGGSTGIGFETARALGAAGASIMITARTEEKGDDAITRLAGLVPGGDFSYEVLELGSLDSVRACAADLRRRLPRIDVLIANAGIMAVPFDRTDDGFELQFGTNHLGHFLFVGLLLPSLLLASPSRIVLLSSMGHGMSDIQWDDPNYLTTDYSKMEAYGQSKTANILHAIELERRFGPQGIHAYAVHPGMVATDLGRHFTADDFADIAARAAAAEKPSEPRNNDDPGVSRPKGGGLKLVNTDVGAATSVWAAVAPELEGTGGLYLADCAIDTAMPYAVDPDAAARLWSMSEELVGERFA</sequence>
<dbReference type="AlphaFoldDB" id="A0A6J7JEB7"/>
<dbReference type="PANTHER" id="PTHR24320:SF148">
    <property type="entry name" value="NAD(P)-BINDING ROSSMANN-FOLD SUPERFAMILY PROTEIN"/>
    <property type="match status" value="1"/>
</dbReference>
<evidence type="ECO:0000256" key="3">
    <source>
        <dbReference type="SAM" id="MobiDB-lite"/>
    </source>
</evidence>
<feature type="region of interest" description="Disordered" evidence="3">
    <location>
        <begin position="236"/>
        <end position="260"/>
    </location>
</feature>
<evidence type="ECO:0000256" key="1">
    <source>
        <dbReference type="ARBA" id="ARBA00006484"/>
    </source>
</evidence>
<dbReference type="EMBL" id="CAEMXZ010000067">
    <property type="protein sequence ID" value="CAB4323740.1"/>
    <property type="molecule type" value="Genomic_DNA"/>
</dbReference>
<gene>
    <name evidence="4" type="ORF">UFOPK1392_01498</name>
    <name evidence="5" type="ORF">UFOPK3733_01334</name>
</gene>
<dbReference type="Pfam" id="PF00106">
    <property type="entry name" value="adh_short"/>
    <property type="match status" value="1"/>
</dbReference>
<dbReference type="InterPro" id="IPR002347">
    <property type="entry name" value="SDR_fam"/>
</dbReference>
<protein>
    <submittedName>
        <fullName evidence="5">Unannotated protein</fullName>
    </submittedName>
</protein>
<accession>A0A6J7JEB7</accession>
<keyword evidence="2" id="KW-0560">Oxidoreductase</keyword>
<evidence type="ECO:0000313" key="5">
    <source>
        <dbReference type="EMBL" id="CAB4941665.1"/>
    </source>
</evidence>
<dbReference type="Gene3D" id="3.40.50.720">
    <property type="entry name" value="NAD(P)-binding Rossmann-like Domain"/>
    <property type="match status" value="1"/>
</dbReference>